<dbReference type="Proteomes" id="UP000195611">
    <property type="component" value="Unassembled WGS sequence"/>
</dbReference>
<dbReference type="PIRSF" id="PIRSF012526">
    <property type="entry name" value="CYTH_UCP012526"/>
    <property type="match status" value="1"/>
</dbReference>
<evidence type="ECO:0000313" key="2">
    <source>
        <dbReference type="EMBL" id="SJN21430.1"/>
    </source>
</evidence>
<evidence type="ECO:0000259" key="1">
    <source>
        <dbReference type="PROSITE" id="PS51707"/>
    </source>
</evidence>
<name>A0A1R4INH1_9LACT</name>
<dbReference type="SUPFAM" id="SSF55154">
    <property type="entry name" value="CYTH-like phosphatases"/>
    <property type="match status" value="1"/>
</dbReference>
<dbReference type="RefSeq" id="WP_087057164.1">
    <property type="nucleotide sequence ID" value="NZ_FUKW01000034.1"/>
</dbReference>
<reference evidence="2 3" key="1">
    <citation type="submission" date="2017-02" db="EMBL/GenBank/DDBJ databases">
        <authorList>
            <person name="Peterson S.W."/>
        </authorList>
    </citation>
    <scope>NUCLEOTIDE SEQUENCE [LARGE SCALE GENOMIC DNA]</scope>
    <source>
        <strain evidence="2 3">42ea</strain>
    </source>
</reference>
<organism evidence="2 3">
    <name type="scientific">Marinilactibacillus psychrotolerans 42ea</name>
    <dbReference type="NCBI Taxonomy" id="1255609"/>
    <lineage>
        <taxon>Bacteria</taxon>
        <taxon>Bacillati</taxon>
        <taxon>Bacillota</taxon>
        <taxon>Bacilli</taxon>
        <taxon>Lactobacillales</taxon>
        <taxon>Carnobacteriaceae</taxon>
        <taxon>Marinilactibacillus</taxon>
    </lineage>
</organism>
<dbReference type="SMART" id="SM01118">
    <property type="entry name" value="CYTH"/>
    <property type="match status" value="1"/>
</dbReference>
<dbReference type="GeneID" id="96910392"/>
<evidence type="ECO:0000313" key="3">
    <source>
        <dbReference type="Proteomes" id="UP000195611"/>
    </source>
</evidence>
<feature type="domain" description="CYTH" evidence="1">
    <location>
        <begin position="4"/>
        <end position="194"/>
    </location>
</feature>
<dbReference type="Gene3D" id="2.40.320.10">
    <property type="entry name" value="Hypothetical Protein Pfu-838710-001"/>
    <property type="match status" value="1"/>
</dbReference>
<sequence>MKQNIEIEFKNLLTENEYNSLFEGLHLKTKDVFSQENIYFDTVNFDLKSKKLALRIRIKEDTAEITLKSPHKKHLLETNITISLAEAYSIKKSTVYFASGMIADVLKSYDLDPRTPLKIFAQLKTERVEQINRNSIIVLDKNYYADKIDYELEVESLSAEEGEQLIDNLMNDFSIPKRKTLNKIIRAYNALHSKTADD</sequence>
<protein>
    <submittedName>
        <fullName evidence="2">Adenylate cyclase</fullName>
    </submittedName>
</protein>
<dbReference type="InterPro" id="IPR033469">
    <property type="entry name" value="CYTH-like_dom_sf"/>
</dbReference>
<dbReference type="InterPro" id="IPR009195">
    <property type="entry name" value="Uncharacterised_YjbK"/>
</dbReference>
<dbReference type="AlphaFoldDB" id="A0A1R4INH1"/>
<dbReference type="CDD" id="cd07762">
    <property type="entry name" value="CYTH-like_Pase_1"/>
    <property type="match status" value="1"/>
</dbReference>
<dbReference type="Pfam" id="PF01928">
    <property type="entry name" value="CYTH"/>
    <property type="match status" value="1"/>
</dbReference>
<dbReference type="EMBL" id="FUKW01000034">
    <property type="protein sequence ID" value="SJN21430.1"/>
    <property type="molecule type" value="Genomic_DNA"/>
</dbReference>
<gene>
    <name evidence="2" type="ORF">FM115_01895</name>
</gene>
<dbReference type="PROSITE" id="PS51707">
    <property type="entry name" value="CYTH"/>
    <property type="match status" value="1"/>
</dbReference>
<proteinExistence type="predicted"/>
<accession>A0A1R4INH1</accession>
<dbReference type="InterPro" id="IPR023577">
    <property type="entry name" value="CYTH_domain"/>
</dbReference>